<evidence type="ECO:0000313" key="4">
    <source>
        <dbReference type="EMBL" id="MTB70641.1"/>
    </source>
</evidence>
<keyword evidence="5" id="KW-1185">Reference proteome</keyword>
<dbReference type="PRINTS" id="PR00455">
    <property type="entry name" value="HTHTETR"/>
</dbReference>
<sequence>MPPGPTRDARHRIKAAALHSFAAKGFHATTTRDIAAAAGMSPAAVYVHHASKESLLHALSLEGHAEVLRLAQEAVATGETPTEQLRALVHAWVLTHAERHTVSRIVNYELDALTPEHLAEVGDLRRQITDVFRSVVEAGVASGEFETDQPRMTVTALISLGVDVARWWSDDGSWTAQTVADHFTTLALRLAGASRRPPP</sequence>
<dbReference type="GO" id="GO:0000976">
    <property type="term" value="F:transcription cis-regulatory region binding"/>
    <property type="evidence" value="ECO:0007669"/>
    <property type="project" value="TreeGrafter"/>
</dbReference>
<protein>
    <submittedName>
        <fullName evidence="4">TetR family transcriptional regulator</fullName>
    </submittedName>
</protein>
<keyword evidence="1 2" id="KW-0238">DNA-binding</keyword>
<feature type="DNA-binding region" description="H-T-H motif" evidence="2">
    <location>
        <begin position="30"/>
        <end position="49"/>
    </location>
</feature>
<dbReference type="InterPro" id="IPR009057">
    <property type="entry name" value="Homeodomain-like_sf"/>
</dbReference>
<organism evidence="4 5">
    <name type="scientific">Arsenicicoccus cauae</name>
    <dbReference type="NCBI Taxonomy" id="2663847"/>
    <lineage>
        <taxon>Bacteria</taxon>
        <taxon>Bacillati</taxon>
        <taxon>Actinomycetota</taxon>
        <taxon>Actinomycetes</taxon>
        <taxon>Micrococcales</taxon>
        <taxon>Intrasporangiaceae</taxon>
        <taxon>Arsenicicoccus</taxon>
    </lineage>
</organism>
<feature type="domain" description="HTH tetR-type" evidence="3">
    <location>
        <begin position="7"/>
        <end position="67"/>
    </location>
</feature>
<dbReference type="Proteomes" id="UP000431092">
    <property type="component" value="Unassembled WGS sequence"/>
</dbReference>
<dbReference type="PANTHER" id="PTHR30055">
    <property type="entry name" value="HTH-TYPE TRANSCRIPTIONAL REGULATOR RUTR"/>
    <property type="match status" value="1"/>
</dbReference>
<proteinExistence type="predicted"/>
<dbReference type="PANTHER" id="PTHR30055:SF200">
    <property type="entry name" value="HTH-TYPE TRANSCRIPTIONAL REPRESSOR BDCR"/>
    <property type="match status" value="1"/>
</dbReference>
<dbReference type="SUPFAM" id="SSF46689">
    <property type="entry name" value="Homeodomain-like"/>
    <property type="match status" value="1"/>
</dbReference>
<dbReference type="InterPro" id="IPR001647">
    <property type="entry name" value="HTH_TetR"/>
</dbReference>
<dbReference type="Pfam" id="PF00440">
    <property type="entry name" value="TetR_N"/>
    <property type="match status" value="1"/>
</dbReference>
<dbReference type="PROSITE" id="PS50977">
    <property type="entry name" value="HTH_TETR_2"/>
    <property type="match status" value="1"/>
</dbReference>
<dbReference type="SUPFAM" id="SSF48498">
    <property type="entry name" value="Tetracyclin repressor-like, C-terminal domain"/>
    <property type="match status" value="1"/>
</dbReference>
<gene>
    <name evidence="4" type="ORF">GGG17_01345</name>
</gene>
<evidence type="ECO:0000259" key="3">
    <source>
        <dbReference type="PROSITE" id="PS50977"/>
    </source>
</evidence>
<dbReference type="InterPro" id="IPR050109">
    <property type="entry name" value="HTH-type_TetR-like_transc_reg"/>
</dbReference>
<dbReference type="RefSeq" id="WP_154592007.1">
    <property type="nucleotide sequence ID" value="NZ_WLVL01000004.1"/>
</dbReference>
<dbReference type="Pfam" id="PF17932">
    <property type="entry name" value="TetR_C_24"/>
    <property type="match status" value="1"/>
</dbReference>
<comment type="caution">
    <text evidence="4">The sequence shown here is derived from an EMBL/GenBank/DDBJ whole genome shotgun (WGS) entry which is preliminary data.</text>
</comment>
<dbReference type="InterPro" id="IPR036271">
    <property type="entry name" value="Tet_transcr_reg_TetR-rel_C_sf"/>
</dbReference>
<dbReference type="EMBL" id="WLVL01000004">
    <property type="protein sequence ID" value="MTB70641.1"/>
    <property type="molecule type" value="Genomic_DNA"/>
</dbReference>
<reference evidence="4 5" key="1">
    <citation type="submission" date="2019-11" db="EMBL/GenBank/DDBJ databases">
        <title>Whole genome sequencing identifies a novel species of the genus Arsenicicoccus isolated from human blood.</title>
        <authorList>
            <person name="Jeong J.H."/>
            <person name="Kweon O.J."/>
            <person name="Kim H.R."/>
            <person name="Kim T.-H."/>
            <person name="Ha S.-M."/>
            <person name="Lee M.-K."/>
        </authorList>
    </citation>
    <scope>NUCLEOTIDE SEQUENCE [LARGE SCALE GENOMIC DNA]</scope>
    <source>
        <strain evidence="4 5">MKL-02</strain>
    </source>
</reference>
<name>A0A6I3IQK8_9MICO</name>
<evidence type="ECO:0000256" key="2">
    <source>
        <dbReference type="PROSITE-ProRule" id="PRU00335"/>
    </source>
</evidence>
<dbReference type="AlphaFoldDB" id="A0A6I3IQK8"/>
<evidence type="ECO:0000256" key="1">
    <source>
        <dbReference type="ARBA" id="ARBA00023125"/>
    </source>
</evidence>
<dbReference type="Gene3D" id="1.10.357.10">
    <property type="entry name" value="Tetracycline Repressor, domain 2"/>
    <property type="match status" value="1"/>
</dbReference>
<accession>A0A6I3IQK8</accession>
<dbReference type="GO" id="GO:0003700">
    <property type="term" value="F:DNA-binding transcription factor activity"/>
    <property type="evidence" value="ECO:0007669"/>
    <property type="project" value="TreeGrafter"/>
</dbReference>
<evidence type="ECO:0000313" key="5">
    <source>
        <dbReference type="Proteomes" id="UP000431092"/>
    </source>
</evidence>
<dbReference type="InterPro" id="IPR041490">
    <property type="entry name" value="KstR2_TetR_C"/>
</dbReference>